<dbReference type="PANTHER" id="PTHR36529">
    <property type="entry name" value="SLL1095 PROTEIN"/>
    <property type="match status" value="1"/>
</dbReference>
<protein>
    <submittedName>
        <fullName evidence="1">TIGR04282 family arsenosugar biosynthesis glycosyltransferase</fullName>
    </submittedName>
</protein>
<dbReference type="EMBL" id="JAEPBG010000001">
    <property type="protein sequence ID" value="MBK4733286.1"/>
    <property type="molecule type" value="Genomic_DNA"/>
</dbReference>
<proteinExistence type="predicted"/>
<dbReference type="InterPro" id="IPR029044">
    <property type="entry name" value="Nucleotide-diphossugar_trans"/>
</dbReference>
<gene>
    <name evidence="1" type="ORF">JJB74_01455</name>
</gene>
<reference evidence="1" key="1">
    <citation type="submission" date="2021-01" db="EMBL/GenBank/DDBJ databases">
        <title>Genome sequence of strain Noviherbaspirillum sp. DKR-6.</title>
        <authorList>
            <person name="Chaudhary D.K."/>
        </authorList>
    </citation>
    <scope>NUCLEOTIDE SEQUENCE</scope>
    <source>
        <strain evidence="1">DKR-6</strain>
    </source>
</reference>
<dbReference type="AlphaFoldDB" id="A0A934VZQ8"/>
<dbReference type="PANTHER" id="PTHR36529:SF1">
    <property type="entry name" value="GLYCOSYLTRANSFERASE"/>
    <property type="match status" value="1"/>
</dbReference>
<dbReference type="Gene3D" id="3.90.550.10">
    <property type="entry name" value="Spore Coat Polysaccharide Biosynthesis Protein SpsA, Chain A"/>
    <property type="match status" value="1"/>
</dbReference>
<dbReference type="RefSeq" id="WP_200589988.1">
    <property type="nucleotide sequence ID" value="NZ_JAEPBG010000001.1"/>
</dbReference>
<name>A0A934VZQ8_9BURK</name>
<keyword evidence="2" id="KW-1185">Reference proteome</keyword>
<dbReference type="Proteomes" id="UP000622890">
    <property type="component" value="Unassembled WGS sequence"/>
</dbReference>
<evidence type="ECO:0000313" key="1">
    <source>
        <dbReference type="EMBL" id="MBK4733286.1"/>
    </source>
</evidence>
<dbReference type="Pfam" id="PF09837">
    <property type="entry name" value="DUF2064"/>
    <property type="match status" value="1"/>
</dbReference>
<evidence type="ECO:0000313" key="2">
    <source>
        <dbReference type="Proteomes" id="UP000622890"/>
    </source>
</evidence>
<dbReference type="InterPro" id="IPR018641">
    <property type="entry name" value="Trfase_1_rSAM/seldom-assoc"/>
</dbReference>
<dbReference type="SUPFAM" id="SSF53448">
    <property type="entry name" value="Nucleotide-diphospho-sugar transferases"/>
    <property type="match status" value="1"/>
</dbReference>
<dbReference type="NCBIfam" id="TIGR04282">
    <property type="entry name" value="glyco_like_cofC"/>
    <property type="match status" value="1"/>
</dbReference>
<sequence>MRAGIAVFTKAPVPGQAKTRLMPLLGAEGAAEAQRAMTWKTLETACSVAHAQVSLWCAGDIDHPFLLECGAHFGVPLLPQCEGDLGARMAHCLSHLLREHERALLIGSDCPAFTADHLMRAIAALDDAHMVFTPAEDGGYVLVGARRGGLATACFENMMWSVPEVMNVTRKCLLALEWRRDKDWRELEALWDVDTPEDYSRAETLIRS</sequence>
<comment type="caution">
    <text evidence="1">The sequence shown here is derived from an EMBL/GenBank/DDBJ whole genome shotgun (WGS) entry which is preliminary data.</text>
</comment>
<accession>A0A934VZQ8</accession>
<organism evidence="1 2">
    <name type="scientific">Noviherbaspirillum pedocola</name>
    <dbReference type="NCBI Taxonomy" id="2801341"/>
    <lineage>
        <taxon>Bacteria</taxon>
        <taxon>Pseudomonadati</taxon>
        <taxon>Pseudomonadota</taxon>
        <taxon>Betaproteobacteria</taxon>
        <taxon>Burkholderiales</taxon>
        <taxon>Oxalobacteraceae</taxon>
        <taxon>Noviherbaspirillum</taxon>
    </lineage>
</organism>